<reference evidence="7" key="1">
    <citation type="submission" date="2021-04" db="EMBL/GenBank/DDBJ databases">
        <authorList>
            <consortium name="Wellcome Sanger Institute Data Sharing"/>
        </authorList>
    </citation>
    <scope>NUCLEOTIDE SEQUENCE [LARGE SCALE GENOMIC DNA]</scope>
</reference>
<accession>A0A671VTA6</accession>
<evidence type="ECO:0000256" key="3">
    <source>
        <dbReference type="PROSITE-ProRule" id="PRU00708"/>
    </source>
</evidence>
<dbReference type="PANTHER" id="PTHR12296:SF16">
    <property type="entry name" value="C-MYC PROMOTER-BINDING PROTEIN"/>
    <property type="match status" value="1"/>
</dbReference>
<protein>
    <submittedName>
        <fullName evidence="7">DENN domain containing 4A</fullName>
    </submittedName>
</protein>
<feature type="compositionally biased region" description="Low complexity" evidence="4">
    <location>
        <begin position="1148"/>
        <end position="1164"/>
    </location>
</feature>
<dbReference type="SMART" id="SM00799">
    <property type="entry name" value="DENN"/>
    <property type="match status" value="1"/>
</dbReference>
<feature type="compositionally biased region" description="Acidic residues" evidence="4">
    <location>
        <begin position="1222"/>
        <end position="1234"/>
    </location>
</feature>
<evidence type="ECO:0000259" key="5">
    <source>
        <dbReference type="PROSITE" id="PS50211"/>
    </source>
</evidence>
<feature type="compositionally biased region" description="Basic and acidic residues" evidence="4">
    <location>
        <begin position="960"/>
        <end position="969"/>
    </location>
</feature>
<evidence type="ECO:0000256" key="2">
    <source>
        <dbReference type="ARBA" id="ARBA00022658"/>
    </source>
</evidence>
<dbReference type="FunFam" id="1.25.40.10:FF:000042">
    <property type="entry name" value="C-myc promoter-binding protein isoform X1"/>
    <property type="match status" value="1"/>
</dbReference>
<dbReference type="InterPro" id="IPR002885">
    <property type="entry name" value="PPR_rpt"/>
</dbReference>
<reference evidence="7" key="3">
    <citation type="submission" date="2025-09" db="UniProtKB">
        <authorList>
            <consortium name="Ensembl"/>
        </authorList>
    </citation>
    <scope>IDENTIFICATION</scope>
</reference>
<feature type="region of interest" description="Disordered" evidence="4">
    <location>
        <begin position="1488"/>
        <end position="1507"/>
    </location>
</feature>
<sequence length="2023" mass="223361">MMEDKGPRVADYFVVAGLTDPSKPLDQEIHFDDVCHKTAKPKAPITDVAVMIRSMGEEVPPGFSCIEETPTGHSADLNNGGLMAPQIFLCYRRGRDKPPLTDLGVLYEWKERLKQGCHLIQTTPSGRPANISGNSSQRIYVTYRRAPESQPHTALAVTDICIIIPSKGETPPHTFCKVEKNLNSSMWGSSVYLCYKKSVAKTNTVAYKAGLFSRYPEEDYESFPLPESVPLFCLPMGATIECWPANTKYSLPVFSTFVLTGASGEKVYGAAIQFYESYPQECLTDHQRSQLGLLNPDPHKPSSFNTTATATDSTTNSTTTPRSVHTNKCICLLSHWPFFDAFRKFLTFLYRYSISGPHALPIEKHISHFMHKVPFPSSQRPRILVQLSPHDSLMLSQPVSSPLPLSGGRFSTLLQNLGPENAVTLLVFAVTEHKILVHSLRPAVLTSVTEALVSMIFPFHWPCPYIPLCPLALADVLSAPCPFIVGVDSRYFDLYDPPPDVSCVDLDTNTIFHNDDKRALTWKILPKKACKNLMNVLSNLYQQLVDGQYRPDGLLELSMSDSSELSCGKSLHTLELEIQEAFLRFMAAILKGYRSFLRPITQAPSEKATDASSLFDLQGFLKSRDRSHQKFYTLMTKTQMFIRFIEECSFVSDKDASLAFFDDCVDKLYNSERSADKGGKVDSDRPEEARLIEIDESQRSEHTVFITPPELPPLPEGEEYPLCYRYDGFPVLSLDLFDPVEGLRTPSSRLAARHSCPTSPAPMFRRTKQEIKSAQKIAKKYSSIPQLWSKCLLRHCYGLWFICLPAYVKVCHSKVRALRTAYDVLRKMQAKKLQPPDEVCYRVLMQLCGQYGQPVLAVRVLFEMKKAGVNPNAITYGYYNKAVLESTWPSSTRGGYFLWMKLRNVVLGVAQFKQALRRQAPLTQSPLSDGSDLDAVSHGSLDSSADTNVAEQGPYATDSIKVDPTDDRSSTAGCGGGSVGARAPVAHSHWGGSELREATLHPGDQSDLGYNSLSKEEVRRGDPTTQDSAPDKDDKKESDCSSLSETESAKGSKDCLPQLDMEVHSYYKSRGIVRSSCAFDDSSCKPKSSASTGHVAGLLFTSSLDEIGEVQTNSLLRRHKSALEDVVGNTSSGSALDWQGVRSRRLSGDTVGSSGSGTTVLGLGMSQGETDPEKIAGHLGADVRILSGANFSKNKRPRSLALGGSEGASAKVSAARSLDHREEEEETEGQDSSDEDRSNAEAIFDLEDLDLDKPPTSSHKTNKSHKKLVERSASYGGMSTDVSRGAVKRTDIEMGYDPLSLLAAESKSELESETQYLDDDETSTPSARRDLAREIELYMNHMGSPLSSRTPSMDLKDPASPLLLHPSSVSGPRRASLPHSSPLRTAGMPRSRTFQPPSPSQTITRQRLWSSPPCRSSSTTPSPSPRPSPYRERTDMMSLASPSPSSSSFALDTLLTPTLDVFKTSVFSAGKGVAEKASRWYSRLATYTTPTKDGHSDRLSVSSLGVGDPDCSSLLDEEYCGESGSSVVSPLRNGPMGPRRSPRRSPLRSRLDSTPPGSSLGRPTSLLPGGVISPPGFPLPDKSDLGSSRYTSNTSIFNNYAMELLISSCSRCKTCDCLVYDEEIMAGWTADDSNLNTTCPFCGNPFLPFLNVEIRDMRGPGRLFLKGSPSVDEAMTSSYSASTGLDTGTSTLSTPCPTTAVFPPSPVIGEQECSGNKRTRSTRAQGINIPTDRRQGALSPGTPIARSVSVFSPLEETSRLNHCVPTSGSLPSRLNEATDPLSMEWQLHNPEPVTVPYLSPLVLWKELESLLENEGDPVITEADMVDHHPIIYWNLVWYFRRLDLPSNLPGLILTSDHCNRDSQVPRHWMSEDSKHVLIQMLWDNLKLHQDTIQPLYILWNTYNVGYPLSRSISEEEKPFSEELLQSVVKSIQRNDVSRPMAQLLQLLGQTLGVKRQRSLYRDILFLSLVALGKDNIDIDAFDREYKLAYDRLMPSLVKLTHNCDRPPSTGVMECRRTFGEPYL</sequence>
<dbReference type="PANTHER" id="PTHR12296">
    <property type="entry name" value="DENN DOMAIN-CONTAINING PROTEIN 4"/>
    <property type="match status" value="1"/>
</dbReference>
<evidence type="ECO:0000259" key="6">
    <source>
        <dbReference type="PROSITE" id="PS51498"/>
    </source>
</evidence>
<keyword evidence="2" id="KW-0344">Guanine-nucleotide releasing factor</keyword>
<dbReference type="InterPro" id="IPR018798">
    <property type="entry name" value="MVB12A/B"/>
</dbReference>
<dbReference type="GO" id="GO:0005829">
    <property type="term" value="C:cytosol"/>
    <property type="evidence" value="ECO:0007669"/>
    <property type="project" value="UniProtKB-ARBA"/>
</dbReference>
<dbReference type="Pfam" id="PF02141">
    <property type="entry name" value="DENN"/>
    <property type="match status" value="1"/>
</dbReference>
<dbReference type="Proteomes" id="UP000472265">
    <property type="component" value="Chromosome 4"/>
</dbReference>
<dbReference type="InterPro" id="IPR023341">
    <property type="entry name" value="MABP"/>
</dbReference>
<evidence type="ECO:0000313" key="7">
    <source>
        <dbReference type="Ensembl" id="ENSSAUP00010027796.1"/>
    </source>
</evidence>
<feature type="compositionally biased region" description="Low complexity" evidence="4">
    <location>
        <begin position="305"/>
        <end position="319"/>
    </location>
</feature>
<evidence type="ECO:0000256" key="4">
    <source>
        <dbReference type="SAM" id="MobiDB-lite"/>
    </source>
</evidence>
<evidence type="ECO:0000313" key="8">
    <source>
        <dbReference type="Proteomes" id="UP000472265"/>
    </source>
</evidence>
<dbReference type="GO" id="GO:0005085">
    <property type="term" value="F:guanyl-nucleotide exchange factor activity"/>
    <property type="evidence" value="ECO:0007669"/>
    <property type="project" value="UniProtKB-KW"/>
</dbReference>
<dbReference type="Gene3D" id="2.100.10.50">
    <property type="match status" value="1"/>
</dbReference>
<dbReference type="InterPro" id="IPR005112">
    <property type="entry name" value="dDENN_dom"/>
</dbReference>
<dbReference type="GO" id="GO:0000813">
    <property type="term" value="C:ESCRT I complex"/>
    <property type="evidence" value="ECO:0007669"/>
    <property type="project" value="InterPro"/>
</dbReference>
<gene>
    <name evidence="7" type="primary">DENND4A</name>
</gene>
<feature type="compositionally biased region" description="Low complexity" evidence="4">
    <location>
        <begin position="1438"/>
        <end position="1448"/>
    </location>
</feature>
<dbReference type="Pfam" id="PF13812">
    <property type="entry name" value="PPR_3"/>
    <property type="match status" value="1"/>
</dbReference>
<evidence type="ECO:0000256" key="1">
    <source>
        <dbReference type="ARBA" id="ARBA00022553"/>
    </source>
</evidence>
<feature type="region of interest" description="Disordered" evidence="4">
    <location>
        <begin position="1522"/>
        <end position="1585"/>
    </location>
</feature>
<dbReference type="InterPro" id="IPR001194">
    <property type="entry name" value="cDENN_dom"/>
</dbReference>
<dbReference type="Pfam" id="PF03456">
    <property type="entry name" value="uDENN"/>
    <property type="match status" value="1"/>
</dbReference>
<dbReference type="InterPro" id="IPR037516">
    <property type="entry name" value="Tripartite_DENN"/>
</dbReference>
<feature type="repeat" description="PPR" evidence="3">
    <location>
        <begin position="837"/>
        <end position="871"/>
    </location>
</feature>
<dbReference type="Ensembl" id="ENSSAUT00010029309.1">
    <property type="protein sequence ID" value="ENSSAUP00010027796.1"/>
    <property type="gene ID" value="ENSSAUG00010011836.1"/>
</dbReference>
<dbReference type="PROSITE" id="PS50211">
    <property type="entry name" value="DENN"/>
    <property type="match status" value="1"/>
</dbReference>
<feature type="compositionally biased region" description="Polar residues" evidence="4">
    <location>
        <begin position="940"/>
        <end position="950"/>
    </location>
</feature>
<dbReference type="PROSITE" id="PS51498">
    <property type="entry name" value="MABP"/>
    <property type="match status" value="1"/>
</dbReference>
<dbReference type="Pfam" id="PF10240">
    <property type="entry name" value="DUF2464"/>
    <property type="match status" value="1"/>
</dbReference>
<proteinExistence type="predicted"/>
<organism evidence="7 8">
    <name type="scientific">Sparus aurata</name>
    <name type="common">Gilthead sea bream</name>
    <dbReference type="NCBI Taxonomy" id="8175"/>
    <lineage>
        <taxon>Eukaryota</taxon>
        <taxon>Metazoa</taxon>
        <taxon>Chordata</taxon>
        <taxon>Craniata</taxon>
        <taxon>Vertebrata</taxon>
        <taxon>Euteleostomi</taxon>
        <taxon>Actinopterygii</taxon>
        <taxon>Neopterygii</taxon>
        <taxon>Teleostei</taxon>
        <taxon>Neoteleostei</taxon>
        <taxon>Acanthomorphata</taxon>
        <taxon>Eupercaria</taxon>
        <taxon>Spariformes</taxon>
        <taxon>Sparidae</taxon>
        <taxon>Sparus</taxon>
    </lineage>
</organism>
<dbReference type="PROSITE" id="PS51375">
    <property type="entry name" value="PPR"/>
    <property type="match status" value="1"/>
</dbReference>
<dbReference type="InterPro" id="IPR011990">
    <property type="entry name" value="TPR-like_helical_dom_sf"/>
</dbReference>
<feature type="compositionally biased region" description="Basic and acidic residues" evidence="4">
    <location>
        <begin position="1029"/>
        <end position="1039"/>
    </location>
</feature>
<feature type="region of interest" description="Disordered" evidence="4">
    <location>
        <begin position="997"/>
        <end position="1053"/>
    </location>
</feature>
<reference evidence="7" key="2">
    <citation type="submission" date="2025-08" db="UniProtKB">
        <authorList>
            <consortium name="Ensembl"/>
        </authorList>
    </citation>
    <scope>IDENTIFICATION</scope>
</reference>
<dbReference type="SMART" id="SM00801">
    <property type="entry name" value="dDENN"/>
    <property type="match status" value="1"/>
</dbReference>
<feature type="region of interest" description="Disordered" evidence="4">
    <location>
        <begin position="1342"/>
        <end position="1448"/>
    </location>
</feature>
<dbReference type="Pfam" id="PF03455">
    <property type="entry name" value="dDENN"/>
    <property type="match status" value="1"/>
</dbReference>
<feature type="region of interest" description="Disordered" evidence="4">
    <location>
        <begin position="1145"/>
        <end position="1174"/>
    </location>
</feature>
<dbReference type="GO" id="GO:0032483">
    <property type="term" value="P:regulation of Rab protein signal transduction"/>
    <property type="evidence" value="ECO:0007669"/>
    <property type="project" value="TreeGrafter"/>
</dbReference>
<dbReference type="Gene3D" id="3.40.50.11500">
    <property type="match status" value="1"/>
</dbReference>
<dbReference type="Gene3D" id="1.25.40.10">
    <property type="entry name" value="Tetratricopeptide repeat domain"/>
    <property type="match status" value="1"/>
</dbReference>
<feature type="compositionally biased region" description="Low complexity" evidence="4">
    <location>
        <begin position="1410"/>
        <end position="1421"/>
    </location>
</feature>
<keyword evidence="1" id="KW-0597">Phosphoprotein</keyword>
<feature type="region of interest" description="Disordered" evidence="4">
    <location>
        <begin position="923"/>
        <end position="980"/>
    </location>
</feature>
<dbReference type="NCBIfam" id="TIGR00756">
    <property type="entry name" value="PPR"/>
    <property type="match status" value="1"/>
</dbReference>
<dbReference type="GeneTree" id="ENSGT00940000155836"/>
<feature type="domain" description="MABP" evidence="6">
    <location>
        <begin position="42"/>
        <end position="199"/>
    </location>
</feature>
<dbReference type="SMART" id="SM00800">
    <property type="entry name" value="uDENN"/>
    <property type="match status" value="1"/>
</dbReference>
<name>A0A671VTA6_SPAAU</name>
<keyword evidence="8" id="KW-1185">Reference proteome</keyword>
<feature type="compositionally biased region" description="Polar residues" evidence="4">
    <location>
        <begin position="1392"/>
        <end position="1409"/>
    </location>
</feature>
<dbReference type="InterPro" id="IPR051696">
    <property type="entry name" value="DENN_Domain_GEFs"/>
</dbReference>
<dbReference type="InterPro" id="IPR005113">
    <property type="entry name" value="uDENN_dom"/>
</dbReference>
<feature type="region of interest" description="Disordered" evidence="4">
    <location>
        <begin position="1194"/>
        <end position="1281"/>
    </location>
</feature>
<dbReference type="InterPro" id="IPR043153">
    <property type="entry name" value="DENN_C"/>
</dbReference>
<dbReference type="FunFam" id="2.100.10.50:FF:000001">
    <property type="entry name" value="DENN domain containing 4C"/>
    <property type="match status" value="1"/>
</dbReference>
<feature type="region of interest" description="Disordered" evidence="4">
    <location>
        <begin position="1306"/>
        <end position="1326"/>
    </location>
</feature>
<feature type="domain" description="UDENN" evidence="5">
    <location>
        <begin position="191"/>
        <end position="657"/>
    </location>
</feature>
<feature type="region of interest" description="Disordered" evidence="4">
    <location>
        <begin position="294"/>
        <end position="319"/>
    </location>
</feature>